<dbReference type="EMBL" id="CAXITT010000168">
    <property type="protein sequence ID" value="CAL1534348.1"/>
    <property type="molecule type" value="Genomic_DNA"/>
</dbReference>
<dbReference type="PANTHER" id="PTHR46534">
    <property type="entry name" value="IGGFC_BINDING DOMAIN-CONTAINING PROTEIN"/>
    <property type="match status" value="1"/>
</dbReference>
<feature type="domain" description="IgGFc-binding protein N-terminal" evidence="2">
    <location>
        <begin position="127"/>
        <end position="334"/>
    </location>
</feature>
<evidence type="ECO:0000259" key="2">
    <source>
        <dbReference type="Pfam" id="PF17517"/>
    </source>
</evidence>
<organism evidence="3 4">
    <name type="scientific">Lymnaea stagnalis</name>
    <name type="common">Great pond snail</name>
    <name type="synonym">Helix stagnalis</name>
    <dbReference type="NCBI Taxonomy" id="6523"/>
    <lineage>
        <taxon>Eukaryota</taxon>
        <taxon>Metazoa</taxon>
        <taxon>Spiralia</taxon>
        <taxon>Lophotrochozoa</taxon>
        <taxon>Mollusca</taxon>
        <taxon>Gastropoda</taxon>
        <taxon>Heterobranchia</taxon>
        <taxon>Euthyneura</taxon>
        <taxon>Panpulmonata</taxon>
        <taxon>Hygrophila</taxon>
        <taxon>Lymnaeoidea</taxon>
        <taxon>Lymnaeidae</taxon>
        <taxon>Lymnaea</taxon>
    </lineage>
</organism>
<dbReference type="InterPro" id="IPR035234">
    <property type="entry name" value="IgGFc-bd_N"/>
</dbReference>
<dbReference type="Pfam" id="PF17517">
    <property type="entry name" value="IgGFc_binding"/>
    <property type="match status" value="1"/>
</dbReference>
<feature type="non-terminal residue" evidence="3">
    <location>
        <position position="345"/>
    </location>
</feature>
<evidence type="ECO:0000313" key="4">
    <source>
        <dbReference type="Proteomes" id="UP001497497"/>
    </source>
</evidence>
<dbReference type="Proteomes" id="UP001497497">
    <property type="component" value="Unassembled WGS sequence"/>
</dbReference>
<keyword evidence="4" id="KW-1185">Reference proteome</keyword>
<accession>A0AAV2HK25</accession>
<comment type="caution">
    <text evidence="3">The sequence shown here is derived from an EMBL/GenBank/DDBJ whole genome shotgun (WGS) entry which is preliminary data.</text>
</comment>
<sequence length="345" mass="38385">MAGVWLLLCTAQVATASFVSMGTLFAVAVPRILKPDKNSNPTLTFHLSTWSLTDIQVQLEAPPQRNESQLKTSIELSRNSPAFYTLYEKHLSEVDVGIKGSYVLRGKERFGVCVLIKESRQSADTIQVLPVEAWGKEYIAVTSWRNPSIQVISADDNNLIRFRLVIRADIFFQTIMYNGKAYTSNTGLLQTLQRFETFSFGRCSESTVQNAIMTGTEIYGQLPIGVVSGNCATHIRTSRCSYMQLDDGRSLDVAAEMLFPTSYCGYEFIVATPHMRKFLGTVDIQAKEDVTTVLVSTDNHGGVANYTLYNLGQDWIPAKKAFKIVSNKKICVILRQSSACLNSKL</sequence>
<feature type="chain" id="PRO_5043618003" description="IgGFc-binding protein N-terminal domain-containing protein" evidence="1">
    <location>
        <begin position="17"/>
        <end position="345"/>
    </location>
</feature>
<dbReference type="AlphaFoldDB" id="A0AAV2HK25"/>
<feature type="signal peptide" evidence="1">
    <location>
        <begin position="1"/>
        <end position="16"/>
    </location>
</feature>
<keyword evidence="1" id="KW-0732">Signal</keyword>
<gene>
    <name evidence="3" type="ORF">GSLYS_00008308001</name>
</gene>
<name>A0AAV2HK25_LYMST</name>
<evidence type="ECO:0000256" key="1">
    <source>
        <dbReference type="SAM" id="SignalP"/>
    </source>
</evidence>
<dbReference type="PANTHER" id="PTHR46534:SF1">
    <property type="entry name" value="IGGFC-BINDING PROTEIN N-TERMINAL DOMAIN-CONTAINING PROTEIN"/>
    <property type="match status" value="1"/>
</dbReference>
<evidence type="ECO:0000313" key="3">
    <source>
        <dbReference type="EMBL" id="CAL1534348.1"/>
    </source>
</evidence>
<proteinExistence type="predicted"/>
<protein>
    <recommendedName>
        <fullName evidence="2">IgGFc-binding protein N-terminal domain-containing protein</fullName>
    </recommendedName>
</protein>
<reference evidence="3 4" key="1">
    <citation type="submission" date="2024-04" db="EMBL/GenBank/DDBJ databases">
        <authorList>
            <consortium name="Genoscope - CEA"/>
            <person name="William W."/>
        </authorList>
    </citation>
    <scope>NUCLEOTIDE SEQUENCE [LARGE SCALE GENOMIC DNA]</scope>
</reference>